<protein>
    <submittedName>
        <fullName evidence="1">Uncharacterized protein</fullName>
    </submittedName>
</protein>
<accession>A0A5D4JF46</accession>
<feature type="non-terminal residue" evidence="1">
    <location>
        <position position="63"/>
    </location>
</feature>
<sequence>MTNGLTWIGAHAHTATPVPGMRSGISLTLARGIDPDEFLINLGADLDQLAARTPLAELRGQPT</sequence>
<evidence type="ECO:0000313" key="1">
    <source>
        <dbReference type="EMBL" id="TYR64111.1"/>
    </source>
</evidence>
<dbReference type="AlphaFoldDB" id="A0A5D4JF46"/>
<dbReference type="Proteomes" id="UP000323242">
    <property type="component" value="Unassembled WGS sequence"/>
</dbReference>
<evidence type="ECO:0000313" key="2">
    <source>
        <dbReference type="Proteomes" id="UP000323242"/>
    </source>
</evidence>
<dbReference type="EMBL" id="VSZQ01000059">
    <property type="protein sequence ID" value="TYR64111.1"/>
    <property type="molecule type" value="Genomic_DNA"/>
</dbReference>
<reference evidence="1 2" key="1">
    <citation type="submission" date="2019-08" db="EMBL/GenBank/DDBJ databases">
        <title>Draft genome for granaticin producer strain Streptomyces parvus C05.</title>
        <authorList>
            <person name="Gonzalez-Pimentel J.L."/>
        </authorList>
    </citation>
    <scope>NUCLEOTIDE SEQUENCE [LARGE SCALE GENOMIC DNA]</scope>
    <source>
        <strain evidence="1 2">C05</strain>
    </source>
</reference>
<comment type="caution">
    <text evidence="1">The sequence shown here is derived from an EMBL/GenBank/DDBJ whole genome shotgun (WGS) entry which is preliminary data.</text>
</comment>
<organism evidence="1 2">
    <name type="scientific">Streptomyces parvus</name>
    <dbReference type="NCBI Taxonomy" id="66428"/>
    <lineage>
        <taxon>Bacteria</taxon>
        <taxon>Bacillati</taxon>
        <taxon>Actinomycetota</taxon>
        <taxon>Actinomycetes</taxon>
        <taxon>Kitasatosporales</taxon>
        <taxon>Streptomycetaceae</taxon>
        <taxon>Streptomyces</taxon>
    </lineage>
</organism>
<proteinExistence type="predicted"/>
<keyword evidence="2" id="KW-1185">Reference proteome</keyword>
<name>A0A5D4JF46_9ACTN</name>
<gene>
    <name evidence="1" type="ORF">FY004_13385</name>
</gene>